<comment type="catalytic activity">
    <reaction evidence="1">
        <text>ATP + protein L-histidine = ADP + protein N-phospho-L-histidine.</text>
        <dbReference type="EC" id="2.7.13.3"/>
    </reaction>
</comment>
<feature type="region of interest" description="Disordered" evidence="9">
    <location>
        <begin position="1"/>
        <end position="40"/>
    </location>
</feature>
<dbReference type="Pfam" id="PF02518">
    <property type="entry name" value="HATPase_c"/>
    <property type="match status" value="1"/>
</dbReference>
<dbReference type="Gene3D" id="3.30.450.20">
    <property type="entry name" value="PAS domain"/>
    <property type="match status" value="1"/>
</dbReference>
<dbReference type="InterPro" id="IPR011495">
    <property type="entry name" value="Sig_transdc_His_kin_sub2_dim/P"/>
</dbReference>
<evidence type="ECO:0000313" key="12">
    <source>
        <dbReference type="Proteomes" id="UP000509702"/>
    </source>
</evidence>
<dbReference type="SMART" id="SM00387">
    <property type="entry name" value="HATPase_c"/>
    <property type="match status" value="1"/>
</dbReference>
<keyword evidence="6 11" id="KW-0418">Kinase</keyword>
<dbReference type="Proteomes" id="UP000509702">
    <property type="component" value="Plasmid unnamed3"/>
</dbReference>
<keyword evidence="5" id="KW-0547">Nucleotide-binding</keyword>
<evidence type="ECO:0000256" key="7">
    <source>
        <dbReference type="ARBA" id="ARBA00022840"/>
    </source>
</evidence>
<proteinExistence type="predicted"/>
<evidence type="ECO:0000256" key="4">
    <source>
        <dbReference type="ARBA" id="ARBA00022679"/>
    </source>
</evidence>
<evidence type="ECO:0000259" key="10">
    <source>
        <dbReference type="SMART" id="SM00387"/>
    </source>
</evidence>
<dbReference type="Gene3D" id="3.30.565.10">
    <property type="entry name" value="Histidine kinase-like ATPase, C-terminal domain"/>
    <property type="match status" value="1"/>
</dbReference>
<dbReference type="PANTHER" id="PTHR41523">
    <property type="entry name" value="TWO-COMPONENT SYSTEM SENSOR PROTEIN"/>
    <property type="match status" value="1"/>
</dbReference>
<evidence type="ECO:0000256" key="6">
    <source>
        <dbReference type="ARBA" id="ARBA00022777"/>
    </source>
</evidence>
<feature type="domain" description="Histidine kinase/HSP90-like ATPase" evidence="10">
    <location>
        <begin position="160"/>
        <end position="254"/>
    </location>
</feature>
<dbReference type="KEGG" id="aoz:HUE56_05320"/>
<keyword evidence="4" id="KW-0808">Transferase</keyword>
<reference evidence="11 12" key="1">
    <citation type="submission" date="2020-06" db="EMBL/GenBank/DDBJ databases">
        <title>Complete genome of Azosprillum oryzae KACC14407.</title>
        <authorList>
            <person name="Kim M."/>
            <person name="Park Y.-J."/>
            <person name="Shin J.-H."/>
        </authorList>
    </citation>
    <scope>NUCLEOTIDE SEQUENCE [LARGE SCALE GENOMIC DNA]</scope>
    <source>
        <strain evidence="11 12">KACC 14407</strain>
        <plasmid evidence="11 12">unnamed3</plasmid>
    </source>
</reference>
<protein>
    <recommendedName>
        <fullName evidence="2">histidine kinase</fullName>
        <ecNumber evidence="2">2.7.13.3</ecNumber>
    </recommendedName>
</protein>
<keyword evidence="11" id="KW-0614">Plasmid</keyword>
<dbReference type="GO" id="GO:0005524">
    <property type="term" value="F:ATP binding"/>
    <property type="evidence" value="ECO:0007669"/>
    <property type="project" value="UniProtKB-KW"/>
</dbReference>
<feature type="coiled-coil region" evidence="8">
    <location>
        <begin position="48"/>
        <end position="75"/>
    </location>
</feature>
<evidence type="ECO:0000256" key="2">
    <source>
        <dbReference type="ARBA" id="ARBA00012438"/>
    </source>
</evidence>
<dbReference type="Pfam" id="PF07568">
    <property type="entry name" value="HisKA_2"/>
    <property type="match status" value="1"/>
</dbReference>
<evidence type="ECO:0000256" key="1">
    <source>
        <dbReference type="ARBA" id="ARBA00000085"/>
    </source>
</evidence>
<dbReference type="AlphaFoldDB" id="A0A6N1AHU0"/>
<keyword evidence="12" id="KW-1185">Reference proteome</keyword>
<gene>
    <name evidence="11" type="ORF">HUE56_05320</name>
</gene>
<evidence type="ECO:0000256" key="9">
    <source>
        <dbReference type="SAM" id="MobiDB-lite"/>
    </source>
</evidence>
<organism evidence="11 12">
    <name type="scientific">Azospirillum oryzae</name>
    <dbReference type="NCBI Taxonomy" id="286727"/>
    <lineage>
        <taxon>Bacteria</taxon>
        <taxon>Pseudomonadati</taxon>
        <taxon>Pseudomonadota</taxon>
        <taxon>Alphaproteobacteria</taxon>
        <taxon>Rhodospirillales</taxon>
        <taxon>Azospirillaceae</taxon>
        <taxon>Azospirillum</taxon>
    </lineage>
</organism>
<dbReference type="GO" id="GO:0004673">
    <property type="term" value="F:protein histidine kinase activity"/>
    <property type="evidence" value="ECO:0007669"/>
    <property type="project" value="UniProtKB-EC"/>
</dbReference>
<dbReference type="EMBL" id="CP054617">
    <property type="protein sequence ID" value="QKS49947.1"/>
    <property type="molecule type" value="Genomic_DNA"/>
</dbReference>
<evidence type="ECO:0000256" key="3">
    <source>
        <dbReference type="ARBA" id="ARBA00022553"/>
    </source>
</evidence>
<dbReference type="InterPro" id="IPR003594">
    <property type="entry name" value="HATPase_dom"/>
</dbReference>
<geneLocation type="plasmid" evidence="11 12">
    <name>unnamed3</name>
</geneLocation>
<dbReference type="EC" id="2.7.13.3" evidence="2"/>
<sequence>MPIHDDRAEPVPMPMLPRSQTAYSPPDQTGDGVASGASGGVSGGMPLADRLAARIQELEAELRELQHRAKNSLQLVISLLKLQAGRIRDPDARAAYEQTMVRIEALAILYRQLHESGAGTHVDLGRYVTALCEAVREGTPGALSRVPVTVNSDPIQIGLYEAMPLGLIIAELVTNCLHHAFPDDGWIRITVRQQGDSGRARLTVEDNGRALPAGFDTTSEDGMMLAEALAGQLGDTLSTDSDAAGTTASVSFPV</sequence>
<name>A0A6N1AHU0_9PROT</name>
<keyword evidence="7" id="KW-0067">ATP-binding</keyword>
<dbReference type="SUPFAM" id="SSF55874">
    <property type="entry name" value="ATPase domain of HSP90 chaperone/DNA topoisomerase II/histidine kinase"/>
    <property type="match status" value="1"/>
</dbReference>
<dbReference type="InterPro" id="IPR036890">
    <property type="entry name" value="HATPase_C_sf"/>
</dbReference>
<evidence type="ECO:0000256" key="8">
    <source>
        <dbReference type="SAM" id="Coils"/>
    </source>
</evidence>
<accession>A0A6N1AHU0</accession>
<evidence type="ECO:0000256" key="5">
    <source>
        <dbReference type="ARBA" id="ARBA00022741"/>
    </source>
</evidence>
<evidence type="ECO:0000313" key="11">
    <source>
        <dbReference type="EMBL" id="QKS49947.1"/>
    </source>
</evidence>
<dbReference type="PANTHER" id="PTHR41523:SF8">
    <property type="entry name" value="ETHYLENE RESPONSE SENSOR PROTEIN"/>
    <property type="match status" value="1"/>
</dbReference>
<keyword evidence="3" id="KW-0597">Phosphoprotein</keyword>
<keyword evidence="8" id="KW-0175">Coiled coil</keyword>
<feature type="compositionally biased region" description="Polar residues" evidence="9">
    <location>
        <begin position="18"/>
        <end position="27"/>
    </location>
</feature>